<dbReference type="Pfam" id="PF06551">
    <property type="entry name" value="DUF1120"/>
    <property type="match status" value="1"/>
</dbReference>
<dbReference type="EMBL" id="JACASD010000023">
    <property type="protein sequence ID" value="NWE88592.1"/>
    <property type="molecule type" value="Genomic_DNA"/>
</dbReference>
<evidence type="ECO:0000313" key="2">
    <source>
        <dbReference type="EMBL" id="NWE88592.1"/>
    </source>
</evidence>
<dbReference type="RefSeq" id="WP_177111080.1">
    <property type="nucleotide sequence ID" value="NZ_JACASB010000055.1"/>
</dbReference>
<comment type="caution">
    <text evidence="2">The sequence shown here is derived from an EMBL/GenBank/DDBJ whole genome shotgun (WGS) entry which is preliminary data.</text>
</comment>
<evidence type="ECO:0000313" key="3">
    <source>
        <dbReference type="Proteomes" id="UP000585226"/>
    </source>
</evidence>
<evidence type="ECO:0000256" key="1">
    <source>
        <dbReference type="SAM" id="SignalP"/>
    </source>
</evidence>
<organism evidence="2 3">
    <name type="scientific">Pseudomonas reactans</name>
    <dbReference type="NCBI Taxonomy" id="117680"/>
    <lineage>
        <taxon>Bacteria</taxon>
        <taxon>Pseudomonadati</taxon>
        <taxon>Pseudomonadota</taxon>
        <taxon>Gammaproteobacteria</taxon>
        <taxon>Pseudomonadales</taxon>
        <taxon>Pseudomonadaceae</taxon>
        <taxon>Pseudomonas</taxon>
    </lineage>
</organism>
<feature type="signal peptide" evidence="1">
    <location>
        <begin position="1"/>
        <end position="21"/>
    </location>
</feature>
<dbReference type="Proteomes" id="UP000585226">
    <property type="component" value="Unassembled WGS sequence"/>
</dbReference>
<accession>A0A7Y8FZT2</accession>
<sequence>MSITRHILTAALLAGAGHAVAASSVDLSVRGSITPSACELDIANGGAFELGKVSAKDLSPTSPTDLAEQTTGLAVTCEAATLMAIESTDNRAGSAHWDEQLNFGLGLINGTQKLGGLHIAVRRQVADGEAVYGNHSLDGGKTWANNGLFRPGGLSSVYKVSPMAPIPVQVLTAQMTIYPTIARTQGLTLTDEVPIDGSVTLTMRYL</sequence>
<feature type="chain" id="PRO_5031469718" evidence="1">
    <location>
        <begin position="22"/>
        <end position="206"/>
    </location>
</feature>
<reference evidence="2 3" key="1">
    <citation type="submission" date="2020-04" db="EMBL/GenBank/DDBJ databases">
        <title>Molecular characterization of pseudomonads from Agaricus bisporus reveal novel blotch 2 pathogens in Western Europe.</title>
        <authorList>
            <person name="Taparia T."/>
            <person name="Krijger M."/>
            <person name="Haynes E."/>
            <person name="Elpinstone J.G."/>
            <person name="Noble R."/>
            <person name="Van Der Wolf J."/>
        </authorList>
    </citation>
    <scope>NUCLEOTIDE SEQUENCE [LARGE SCALE GENOMIC DNA]</scope>
    <source>
        <strain evidence="2 3">P8021</strain>
    </source>
</reference>
<name>A0A7Y8FZT2_9PSED</name>
<dbReference type="InterPro" id="IPR010546">
    <property type="entry name" value="DUF1120"/>
</dbReference>
<proteinExistence type="predicted"/>
<protein>
    <submittedName>
        <fullName evidence="2">DUF1120 domain-containing protein</fullName>
    </submittedName>
</protein>
<keyword evidence="1" id="KW-0732">Signal</keyword>
<gene>
    <name evidence="2" type="ORF">HX893_10640</name>
</gene>
<dbReference type="AlphaFoldDB" id="A0A7Y8FZT2"/>